<dbReference type="InterPro" id="IPR039426">
    <property type="entry name" value="TonB-dep_rcpt-like"/>
</dbReference>
<dbReference type="EMBL" id="JBHMEX010000008">
    <property type="protein sequence ID" value="MFB9062870.1"/>
    <property type="molecule type" value="Genomic_DNA"/>
</dbReference>
<dbReference type="Gene3D" id="2.170.130.10">
    <property type="entry name" value="TonB-dependent receptor, plug domain"/>
    <property type="match status" value="1"/>
</dbReference>
<dbReference type="Gene3D" id="2.40.170.20">
    <property type="entry name" value="TonB-dependent receptor, beta-barrel domain"/>
    <property type="match status" value="1"/>
</dbReference>
<dbReference type="Pfam" id="PF13715">
    <property type="entry name" value="CarbopepD_reg_2"/>
    <property type="match status" value="1"/>
</dbReference>
<dbReference type="RefSeq" id="WP_290260141.1">
    <property type="nucleotide sequence ID" value="NZ_JAUFQQ010000003.1"/>
</dbReference>
<keyword evidence="8 14" id="KW-0675">Receptor</keyword>
<keyword evidence="5" id="KW-0732">Signal</keyword>
<dbReference type="InterPro" id="IPR000531">
    <property type="entry name" value="Beta-barrel_TonB"/>
</dbReference>
<evidence type="ECO:0000256" key="3">
    <source>
        <dbReference type="ARBA" id="ARBA00022452"/>
    </source>
</evidence>
<feature type="domain" description="TonB-dependent receptor plug" evidence="13">
    <location>
        <begin position="124"/>
        <end position="226"/>
    </location>
</feature>
<dbReference type="PANTHER" id="PTHR30069:SF29">
    <property type="entry name" value="HEMOGLOBIN AND HEMOGLOBIN-HAPTOGLOBIN-BINDING PROTEIN 1-RELATED"/>
    <property type="match status" value="1"/>
</dbReference>
<evidence type="ECO:0000256" key="1">
    <source>
        <dbReference type="ARBA" id="ARBA00004571"/>
    </source>
</evidence>
<dbReference type="InterPro" id="IPR008969">
    <property type="entry name" value="CarboxyPept-like_regulatory"/>
</dbReference>
<evidence type="ECO:0000256" key="4">
    <source>
        <dbReference type="ARBA" id="ARBA00022692"/>
    </source>
</evidence>
<evidence type="ECO:0000259" key="12">
    <source>
        <dbReference type="Pfam" id="PF00593"/>
    </source>
</evidence>
<evidence type="ECO:0000259" key="13">
    <source>
        <dbReference type="Pfam" id="PF07715"/>
    </source>
</evidence>
<protein>
    <submittedName>
        <fullName evidence="14">TonB-dependent receptor domain-containing protein</fullName>
    </submittedName>
</protein>
<evidence type="ECO:0000256" key="9">
    <source>
        <dbReference type="ARBA" id="ARBA00023237"/>
    </source>
</evidence>
<keyword evidence="6 11" id="KW-0798">TonB box</keyword>
<comment type="subcellular location">
    <subcellularLocation>
        <location evidence="1 10">Cell outer membrane</location>
        <topology evidence="1 10">Multi-pass membrane protein</topology>
    </subcellularLocation>
</comment>
<dbReference type="Proteomes" id="UP001589589">
    <property type="component" value="Unassembled WGS sequence"/>
</dbReference>
<dbReference type="Pfam" id="PF07715">
    <property type="entry name" value="Plug"/>
    <property type="match status" value="1"/>
</dbReference>
<evidence type="ECO:0000256" key="6">
    <source>
        <dbReference type="ARBA" id="ARBA00023077"/>
    </source>
</evidence>
<proteinExistence type="inferred from homology"/>
<evidence type="ECO:0000256" key="8">
    <source>
        <dbReference type="ARBA" id="ARBA00023170"/>
    </source>
</evidence>
<dbReference type="InterPro" id="IPR037066">
    <property type="entry name" value="Plug_dom_sf"/>
</dbReference>
<evidence type="ECO:0000256" key="5">
    <source>
        <dbReference type="ARBA" id="ARBA00022729"/>
    </source>
</evidence>
<keyword evidence="4 10" id="KW-0812">Transmembrane</keyword>
<accession>A0ABV5FH53</accession>
<feature type="domain" description="TonB-dependent receptor-like beta-barrel" evidence="12">
    <location>
        <begin position="370"/>
        <end position="759"/>
    </location>
</feature>
<evidence type="ECO:0000256" key="7">
    <source>
        <dbReference type="ARBA" id="ARBA00023136"/>
    </source>
</evidence>
<dbReference type="Pfam" id="PF00593">
    <property type="entry name" value="TonB_dep_Rec_b-barrel"/>
    <property type="match status" value="1"/>
</dbReference>
<dbReference type="InterPro" id="IPR012910">
    <property type="entry name" value="Plug_dom"/>
</dbReference>
<dbReference type="PROSITE" id="PS52016">
    <property type="entry name" value="TONB_DEPENDENT_REC_3"/>
    <property type="match status" value="1"/>
</dbReference>
<comment type="similarity">
    <text evidence="10 11">Belongs to the TonB-dependent receptor family.</text>
</comment>
<keyword evidence="2 10" id="KW-0813">Transport</keyword>
<comment type="caution">
    <text evidence="14">The sequence shown here is derived from an EMBL/GenBank/DDBJ whole genome shotgun (WGS) entry which is preliminary data.</text>
</comment>
<gene>
    <name evidence="14" type="ORF">ACFFUQ_02485</name>
</gene>
<keyword evidence="9 10" id="KW-0998">Cell outer membrane</keyword>
<dbReference type="Gene3D" id="2.60.40.1120">
    <property type="entry name" value="Carboxypeptidase-like, regulatory domain"/>
    <property type="match status" value="1"/>
</dbReference>
<dbReference type="InterPro" id="IPR036942">
    <property type="entry name" value="Beta-barrel_TonB_sf"/>
</dbReference>
<keyword evidence="15" id="KW-1185">Reference proteome</keyword>
<evidence type="ECO:0000313" key="14">
    <source>
        <dbReference type="EMBL" id="MFB9062870.1"/>
    </source>
</evidence>
<dbReference type="SUPFAM" id="SSF49464">
    <property type="entry name" value="Carboxypeptidase regulatory domain-like"/>
    <property type="match status" value="1"/>
</dbReference>
<evidence type="ECO:0000256" key="11">
    <source>
        <dbReference type="RuleBase" id="RU003357"/>
    </source>
</evidence>
<sequence length="786" mass="87787">MRLHKIGILLLVLMTTIQGFSQKNKSTISGVVLITNQMPGEAVSVALKGTAYATLTNSKGEYKLNAEPGDYVLVITYVGYKTSYTAITLLKGGKVVPNITIQEDMAALKEVAVTGKSKVQRVREQAYNITAVDLKKTYNTSADLNQILNKTTGVRVRESGGMGSDFNFTLNGFSGDQVKFFLDGVPMESFGSSLTLNNIPVNMAERIDVYKGVVPIELGSDALGGAVNIITNKSVDRYIDASYSFGSFNTHRMAVNTRFTNKSGLILNLNAFGNYSDNDYKVDVSIADKATGSYLPEKKYRHFNDGYKSGAIMAETGFKNKSFADYLLVGFVMSGNKKEIQQGISMDKVAGQAFKDGEAFISSLKYKKNNLFTKGLSVNFNTTYSLVNNRTIDTSSRVYDWAGNYTYRSFGGASDKGELNDNKKTFYLYDEKNLLTITNIKYEIDEHQSIAFNHTYTSYKRKEKEGYINTIDLGEPSFDKNVLGLVYNVSGFDNRFSASVFGKMFDFRSSSVIKDKKESTSSTNYGYGVTATYHLTENIQTKASYEHAYRLPSPGEMYGDSGVTITSNTGLIPESSDNVNFGLVLIAQKNKHHFGAESSLIYRNAKDFIQMVPVGNTSSYKNLQSVRVTGVDGVIRYAYDDFLSFEVNATYQKQVNTNKFVKKDNLEVPDALYNAQLPNVPIFFGNADLAFSFKNIKYKHDRLTLNVSANYLDAFYLTWPVLGELETKKAIPEQFTQNAMVSYSFLNGKYNFAFECRNITDVKVYDYFKVQKPGRAFSVKLRYFIQ</sequence>
<dbReference type="SUPFAM" id="SSF56935">
    <property type="entry name" value="Porins"/>
    <property type="match status" value="1"/>
</dbReference>
<reference evidence="14 15" key="1">
    <citation type="submission" date="2024-09" db="EMBL/GenBank/DDBJ databases">
        <authorList>
            <person name="Sun Q."/>
            <person name="Mori K."/>
        </authorList>
    </citation>
    <scope>NUCLEOTIDE SEQUENCE [LARGE SCALE GENOMIC DNA]</scope>
    <source>
        <strain evidence="14 15">CECT 7908</strain>
    </source>
</reference>
<keyword evidence="7 10" id="KW-0472">Membrane</keyword>
<evidence type="ECO:0000256" key="10">
    <source>
        <dbReference type="PROSITE-ProRule" id="PRU01360"/>
    </source>
</evidence>
<organism evidence="14 15">
    <name type="scientific">Flavobacterium branchiarum</name>
    <dbReference type="NCBI Taxonomy" id="1114870"/>
    <lineage>
        <taxon>Bacteria</taxon>
        <taxon>Pseudomonadati</taxon>
        <taxon>Bacteroidota</taxon>
        <taxon>Flavobacteriia</taxon>
        <taxon>Flavobacteriales</taxon>
        <taxon>Flavobacteriaceae</taxon>
        <taxon>Flavobacterium</taxon>
    </lineage>
</organism>
<dbReference type="PANTHER" id="PTHR30069">
    <property type="entry name" value="TONB-DEPENDENT OUTER MEMBRANE RECEPTOR"/>
    <property type="match status" value="1"/>
</dbReference>
<evidence type="ECO:0000256" key="2">
    <source>
        <dbReference type="ARBA" id="ARBA00022448"/>
    </source>
</evidence>
<keyword evidence="3 10" id="KW-1134">Transmembrane beta strand</keyword>
<evidence type="ECO:0000313" key="15">
    <source>
        <dbReference type="Proteomes" id="UP001589589"/>
    </source>
</evidence>
<name>A0ABV5FH53_9FLAO</name>